<evidence type="ECO:0000259" key="2">
    <source>
        <dbReference type="Pfam" id="PF07075"/>
    </source>
</evidence>
<dbReference type="Pfam" id="PF20732">
    <property type="entry name" value="NamZ_C"/>
    <property type="match status" value="1"/>
</dbReference>
<dbReference type="AlphaFoldDB" id="A0A0D8JCJ6"/>
<dbReference type="STRING" id="1544798.LH29_04220"/>
<evidence type="ECO:0000259" key="3">
    <source>
        <dbReference type="Pfam" id="PF20732"/>
    </source>
</evidence>
<dbReference type="OrthoDB" id="9801061at2"/>
<dbReference type="PANTHER" id="PTHR42915">
    <property type="entry name" value="HYPOTHETICAL 460 KDA PROTEIN IN FEUA-SIGW INTERGENIC REGION [PRECURSOR]"/>
    <property type="match status" value="1"/>
</dbReference>
<evidence type="ECO:0008006" key="6">
    <source>
        <dbReference type="Google" id="ProtNLM"/>
    </source>
</evidence>
<feature type="signal peptide" evidence="1">
    <location>
        <begin position="1"/>
        <end position="19"/>
    </location>
</feature>
<feature type="domain" description="Peptidoglycan beta-N-acetylmuramidase NamZ C-terminal" evidence="3">
    <location>
        <begin position="247"/>
        <end position="385"/>
    </location>
</feature>
<dbReference type="Proteomes" id="UP000032544">
    <property type="component" value="Unassembled WGS sequence"/>
</dbReference>
<dbReference type="InterPro" id="IPR048502">
    <property type="entry name" value="NamZ_N"/>
</dbReference>
<organism evidence="4 5">
    <name type="scientific">Draconibacterium sediminis</name>
    <dbReference type="NCBI Taxonomy" id="1544798"/>
    <lineage>
        <taxon>Bacteria</taxon>
        <taxon>Pseudomonadati</taxon>
        <taxon>Bacteroidota</taxon>
        <taxon>Bacteroidia</taxon>
        <taxon>Marinilabiliales</taxon>
        <taxon>Prolixibacteraceae</taxon>
        <taxon>Draconibacterium</taxon>
    </lineage>
</organism>
<sequence>MFRIFLVLVLWISASGCMALQDNEIIVGAERTSLYLDALKGKNVGLVVNNTSIAKGQHLVDFLLNHEVDVKKIFAPEHGFRGDVSAGGEVVDGLDKNTGLPVFSLYGKNKKPTEEHFNGLDVVIFDIQDVGCRFYTYISTMHYVIEACAEYDIPLIVFDRPNPNGDYVAGPIREEGFESFVSLDPIPIVHGCTVGELANMINDEGWHAANKKCDLTVIPVENYDHWMAYSLPVRPSPNLPNDLSVRLYPSLCFFEATSVSVGRGTDFPFQVLGGLNENLGTFEFTPRSIPGVAINPLNKDKKCYGVDLRTLEESPKFTLKYFLDFYNKYENESDFLTRERWLNLLAGTESMIKQIREGKSEAEIIESWQPGLEEFKQLRKKYLLYPDFE</sequence>
<dbReference type="PIRSF" id="PIRSF016719">
    <property type="entry name" value="UCP016719"/>
    <property type="match status" value="1"/>
</dbReference>
<dbReference type="Gene3D" id="3.90.1150.140">
    <property type="match status" value="1"/>
</dbReference>
<dbReference type="PANTHER" id="PTHR42915:SF1">
    <property type="entry name" value="PEPTIDOGLYCAN BETA-N-ACETYLMURAMIDASE NAMZ"/>
    <property type="match status" value="1"/>
</dbReference>
<proteinExistence type="predicted"/>
<dbReference type="InterPro" id="IPR008302">
    <property type="entry name" value="NamZ"/>
</dbReference>
<gene>
    <name evidence="4" type="ORF">LH29_04220</name>
</gene>
<dbReference type="PATRIC" id="fig|1544798.3.peg.859"/>
<evidence type="ECO:0000313" key="5">
    <source>
        <dbReference type="Proteomes" id="UP000032544"/>
    </source>
</evidence>
<dbReference type="EMBL" id="JRHC01000001">
    <property type="protein sequence ID" value="KJF44667.1"/>
    <property type="molecule type" value="Genomic_DNA"/>
</dbReference>
<dbReference type="PROSITE" id="PS51257">
    <property type="entry name" value="PROKAR_LIPOPROTEIN"/>
    <property type="match status" value="1"/>
</dbReference>
<evidence type="ECO:0000313" key="4">
    <source>
        <dbReference type="EMBL" id="KJF44667.1"/>
    </source>
</evidence>
<dbReference type="InterPro" id="IPR048503">
    <property type="entry name" value="NamZ_C"/>
</dbReference>
<protein>
    <recommendedName>
        <fullName evidence="6">DUF1343 domain-containing protein</fullName>
    </recommendedName>
</protein>
<reference evidence="4 5" key="1">
    <citation type="submission" date="2014-09" db="EMBL/GenBank/DDBJ databases">
        <title>Draft Genome Sequence of Draconibacterium sp. JN14CK-3.</title>
        <authorList>
            <person name="Dong C."/>
            <person name="Lai Q."/>
            <person name="Shao Z."/>
        </authorList>
    </citation>
    <scope>NUCLEOTIDE SEQUENCE [LARGE SCALE GENOMIC DNA]</scope>
    <source>
        <strain evidence="4 5">JN14CK-3</strain>
    </source>
</reference>
<feature type="domain" description="Peptidoglycan beta-N-acetylmuramidase NamZ N-terminal" evidence="2">
    <location>
        <begin position="44"/>
        <end position="241"/>
    </location>
</feature>
<name>A0A0D8JCJ6_9BACT</name>
<comment type="caution">
    <text evidence="4">The sequence shown here is derived from an EMBL/GenBank/DDBJ whole genome shotgun (WGS) entry which is preliminary data.</text>
</comment>
<dbReference type="Pfam" id="PF07075">
    <property type="entry name" value="NamZ_N"/>
    <property type="match status" value="1"/>
</dbReference>
<keyword evidence="1" id="KW-0732">Signal</keyword>
<accession>A0A0D8JCJ6</accession>
<evidence type="ECO:0000256" key="1">
    <source>
        <dbReference type="SAM" id="SignalP"/>
    </source>
</evidence>
<feature type="chain" id="PRO_5002330815" description="DUF1343 domain-containing protein" evidence="1">
    <location>
        <begin position="20"/>
        <end position="389"/>
    </location>
</feature>
<dbReference type="GO" id="GO:0033922">
    <property type="term" value="F:peptidoglycan beta-N-acetylmuramidase activity"/>
    <property type="evidence" value="ECO:0007669"/>
    <property type="project" value="InterPro"/>
</dbReference>
<dbReference type="Gene3D" id="3.40.50.12170">
    <property type="entry name" value="Uncharacterised protein PF07075, DUF1343"/>
    <property type="match status" value="1"/>
</dbReference>
<keyword evidence="5" id="KW-1185">Reference proteome</keyword>